<reference evidence="3 4" key="2">
    <citation type="submission" date="2024-10" db="EMBL/GenBank/DDBJ databases">
        <authorList>
            <person name="Ryan C."/>
        </authorList>
    </citation>
    <scope>NUCLEOTIDE SEQUENCE [LARGE SCALE GENOMIC DNA]</scope>
</reference>
<dbReference type="AlphaFoldDB" id="A0ABC9C3H9"/>
<keyword evidence="4" id="KW-1185">Reference proteome</keyword>
<evidence type="ECO:0000313" key="4">
    <source>
        <dbReference type="Proteomes" id="UP001497457"/>
    </source>
</evidence>
<dbReference type="PANTHER" id="PTHR31170">
    <property type="entry name" value="BNAC04G53230D PROTEIN"/>
    <property type="match status" value="1"/>
</dbReference>
<feature type="region of interest" description="Disordered" evidence="1">
    <location>
        <begin position="158"/>
        <end position="177"/>
    </location>
</feature>
<dbReference type="InterPro" id="IPR004158">
    <property type="entry name" value="DUF247_pln"/>
</dbReference>
<protein>
    <submittedName>
        <fullName evidence="3">Uncharacterized protein</fullName>
    </submittedName>
</protein>
<organism evidence="3 4">
    <name type="scientific">Urochloa decumbens</name>
    <dbReference type="NCBI Taxonomy" id="240449"/>
    <lineage>
        <taxon>Eukaryota</taxon>
        <taxon>Viridiplantae</taxon>
        <taxon>Streptophyta</taxon>
        <taxon>Embryophyta</taxon>
        <taxon>Tracheophyta</taxon>
        <taxon>Spermatophyta</taxon>
        <taxon>Magnoliopsida</taxon>
        <taxon>Liliopsida</taxon>
        <taxon>Poales</taxon>
        <taxon>Poaceae</taxon>
        <taxon>PACMAD clade</taxon>
        <taxon>Panicoideae</taxon>
        <taxon>Panicodae</taxon>
        <taxon>Paniceae</taxon>
        <taxon>Melinidinae</taxon>
        <taxon>Urochloa</taxon>
    </lineage>
</organism>
<evidence type="ECO:0000256" key="2">
    <source>
        <dbReference type="SAM" id="Phobius"/>
    </source>
</evidence>
<feature type="transmembrane region" description="Helical" evidence="2">
    <location>
        <begin position="469"/>
        <end position="493"/>
    </location>
</feature>
<keyword evidence="2" id="KW-0812">Transmembrane</keyword>
<feature type="compositionally biased region" description="Polar residues" evidence="1">
    <location>
        <begin position="158"/>
        <end position="171"/>
    </location>
</feature>
<keyword evidence="2" id="KW-1133">Transmembrane helix</keyword>
<name>A0ABC9C3H9_9POAL</name>
<dbReference type="EMBL" id="OZ075138">
    <property type="protein sequence ID" value="CAL5011874.1"/>
    <property type="molecule type" value="Genomic_DNA"/>
</dbReference>
<sequence length="501" mass="55147">MEDQQEQSSGDPHAVVVDITSFAQAMEQELAERHQHHGDGSVPCTPTIAMVHDLTRNVDEQEYDPHYVSIGPYHRKTTRKDIIREDDKLTSLYTILSRSSPGTTVQKCLEELAPGERRARSFYAHRFSEMNTSVFLCMLLLDACYILDWFGNFNPQKSSPAANEQVPTSSPVPAAGGGNIVRVHGSPVANGHAQGCDQESSTASAGGCGNKLEAGWVVRDVLYLAENQIPYFVIDKIHNLAFSGSQDPPVKAITRYVSSILQNQQYSVVELDDNAPPPGNLLHLLHMLFSKPKNSASLSRSGEPVRRCRTAMEYHINGVNFKSCAISAIGEARCILDVTLDRASGTLVVPRLNIDANTWCILRNLMALEQLNPALCCHVTAYCSFMSQLACTAADVELLSRRGVIEHRLGNNGEVAALFSNLCKGIEFDPDDPGTNYLRATCQALDELYRSRPRRWMALLVQKYSKNPWLVVGVMAGAFGLLCAIVQAVYSVLSYIQGAEK</sequence>
<dbReference type="Proteomes" id="UP001497457">
    <property type="component" value="Chromosome 28b"/>
</dbReference>
<dbReference type="PANTHER" id="PTHR31170:SF18">
    <property type="entry name" value="(WILD MALAYSIAN BANANA) HYPOTHETICAL PROTEIN"/>
    <property type="match status" value="1"/>
</dbReference>
<evidence type="ECO:0000313" key="3">
    <source>
        <dbReference type="EMBL" id="CAL5011874.1"/>
    </source>
</evidence>
<dbReference type="Pfam" id="PF03140">
    <property type="entry name" value="DUF247"/>
    <property type="match status" value="1"/>
</dbReference>
<keyword evidence="2" id="KW-0472">Membrane</keyword>
<gene>
    <name evidence="3" type="ORF">URODEC1_LOCUS70618</name>
</gene>
<reference evidence="4" key="1">
    <citation type="submission" date="2024-06" db="EMBL/GenBank/DDBJ databases">
        <authorList>
            <person name="Ryan C."/>
        </authorList>
    </citation>
    <scope>NUCLEOTIDE SEQUENCE [LARGE SCALE GENOMIC DNA]</scope>
</reference>
<evidence type="ECO:0000256" key="1">
    <source>
        <dbReference type="SAM" id="MobiDB-lite"/>
    </source>
</evidence>
<proteinExistence type="predicted"/>
<accession>A0ABC9C3H9</accession>